<proteinExistence type="predicted"/>
<feature type="compositionally biased region" description="Basic residues" evidence="2">
    <location>
        <begin position="1"/>
        <end position="11"/>
    </location>
</feature>
<dbReference type="EMBL" id="PQXI01000040">
    <property type="protein sequence ID" value="TGO27544.1"/>
    <property type="molecule type" value="Genomic_DNA"/>
</dbReference>
<keyword evidence="4" id="KW-1185">Reference proteome</keyword>
<organism evidence="3 4">
    <name type="scientific">Botrytis paeoniae</name>
    <dbReference type="NCBI Taxonomy" id="278948"/>
    <lineage>
        <taxon>Eukaryota</taxon>
        <taxon>Fungi</taxon>
        <taxon>Dikarya</taxon>
        <taxon>Ascomycota</taxon>
        <taxon>Pezizomycotina</taxon>
        <taxon>Leotiomycetes</taxon>
        <taxon>Helotiales</taxon>
        <taxon>Sclerotiniaceae</taxon>
        <taxon>Botrytis</taxon>
    </lineage>
</organism>
<sequence>MPGGAKKRTNTRARDPATGRFCAAPKPQPPDPATAAKSVSEEQYNVLLNKTHRDKEGYLEELKREKSKFEQKEKEVEELEREIARLTESSRDIDRQRQELENKYLKEFEQQKQEAEETKQEQERRVAHLQEMVREHGLEENCDIAWDGDFKEKLKKAFRDRRSNCYTSVKVLIVRWASDDLGLSEEVDNLARVFERSYKFNVVKFAIPDLDPANALASRVQEFIGGNSPDTLLIFSYNSHGSIENESHAAIWFGRQCGPPHMPCSSIQTLLEDSKSDTLLLYDACHSANTAISPNPPAGSVTELTAACGFETFTRMGKNSFTSVFTRELSSVATQGAVSVSRLYNRVLACLRNNRNRKTNATPVRCTLVSDDDRTPIMLEPLLPPLFTASHQSSKFSDGVNAVYNIGIVKRVLKMGDTSVFLKWLLRAPSNVIDVQLHHINIQKQTPSKGGLESSNEVMNLKRGLQLQNQR</sequence>
<reference evidence="3 4" key="1">
    <citation type="submission" date="2017-12" db="EMBL/GenBank/DDBJ databases">
        <title>Comparative genomics of Botrytis spp.</title>
        <authorList>
            <person name="Valero-Jimenez C.A."/>
            <person name="Tapia P."/>
            <person name="Veloso J."/>
            <person name="Silva-Moreno E."/>
            <person name="Staats M."/>
            <person name="Valdes J.H."/>
            <person name="Van Kan J.A.L."/>
        </authorList>
    </citation>
    <scope>NUCLEOTIDE SEQUENCE [LARGE SCALE GENOMIC DNA]</scope>
    <source>
        <strain evidence="3 4">Bp0003</strain>
    </source>
</reference>
<evidence type="ECO:0000313" key="4">
    <source>
        <dbReference type="Proteomes" id="UP000297910"/>
    </source>
</evidence>
<dbReference type="Proteomes" id="UP000297910">
    <property type="component" value="Unassembled WGS sequence"/>
</dbReference>
<feature type="region of interest" description="Disordered" evidence="2">
    <location>
        <begin position="1"/>
        <end position="39"/>
    </location>
</feature>
<evidence type="ECO:0000313" key="3">
    <source>
        <dbReference type="EMBL" id="TGO27544.1"/>
    </source>
</evidence>
<feature type="coiled-coil region" evidence="1">
    <location>
        <begin position="52"/>
        <end position="139"/>
    </location>
</feature>
<keyword evidence="1" id="KW-0175">Coiled coil</keyword>
<gene>
    <name evidence="3" type="ORF">BPAE_0040g00250</name>
</gene>
<evidence type="ECO:0000256" key="2">
    <source>
        <dbReference type="SAM" id="MobiDB-lite"/>
    </source>
</evidence>
<dbReference type="AlphaFoldDB" id="A0A4Z1FRZ2"/>
<accession>A0A4Z1FRZ2</accession>
<comment type="caution">
    <text evidence="3">The sequence shown here is derived from an EMBL/GenBank/DDBJ whole genome shotgun (WGS) entry which is preliminary data.</text>
</comment>
<protein>
    <submittedName>
        <fullName evidence="3">Uncharacterized protein</fullName>
    </submittedName>
</protein>
<name>A0A4Z1FRZ2_9HELO</name>
<evidence type="ECO:0000256" key="1">
    <source>
        <dbReference type="SAM" id="Coils"/>
    </source>
</evidence>